<feature type="transmembrane region" description="Helical" evidence="1">
    <location>
        <begin position="57"/>
        <end position="76"/>
    </location>
</feature>
<feature type="transmembrane region" description="Helical" evidence="1">
    <location>
        <begin position="411"/>
        <end position="432"/>
    </location>
</feature>
<keyword evidence="1" id="KW-0812">Transmembrane</keyword>
<dbReference type="EMBL" id="JAKNHJ010000008">
    <property type="protein sequence ID" value="MCG4617920.1"/>
    <property type="molecule type" value="Genomic_DNA"/>
</dbReference>
<comment type="caution">
    <text evidence="2">The sequence shown here is derived from an EMBL/GenBank/DDBJ whole genome shotgun (WGS) entry which is preliminary data.</text>
</comment>
<feature type="transmembrane region" description="Helical" evidence="1">
    <location>
        <begin position="237"/>
        <end position="256"/>
    </location>
</feature>
<dbReference type="GO" id="GO:0022857">
    <property type="term" value="F:transmembrane transporter activity"/>
    <property type="evidence" value="ECO:0007669"/>
    <property type="project" value="InterPro"/>
</dbReference>
<evidence type="ECO:0000313" key="2">
    <source>
        <dbReference type="EMBL" id="MCG4617920.1"/>
    </source>
</evidence>
<keyword evidence="1" id="KW-0472">Membrane</keyword>
<dbReference type="SUPFAM" id="SSF103473">
    <property type="entry name" value="MFS general substrate transporter"/>
    <property type="match status" value="1"/>
</dbReference>
<proteinExistence type="predicted"/>
<dbReference type="InterPro" id="IPR036259">
    <property type="entry name" value="MFS_trans_sf"/>
</dbReference>
<dbReference type="CDD" id="cd06174">
    <property type="entry name" value="MFS"/>
    <property type="match status" value="1"/>
</dbReference>
<dbReference type="InterPro" id="IPR011701">
    <property type="entry name" value="MFS"/>
</dbReference>
<dbReference type="RefSeq" id="WP_024060065.1">
    <property type="nucleotide sequence ID" value="NZ_CBCTPO010000014.1"/>
</dbReference>
<organism evidence="2 3">
    <name type="scientific">Varibaculum cambriense</name>
    <dbReference type="NCBI Taxonomy" id="184870"/>
    <lineage>
        <taxon>Bacteria</taxon>
        <taxon>Bacillati</taxon>
        <taxon>Actinomycetota</taxon>
        <taxon>Actinomycetes</taxon>
        <taxon>Actinomycetales</taxon>
        <taxon>Actinomycetaceae</taxon>
        <taxon>Varibaculum</taxon>
    </lineage>
</organism>
<accession>A0AAJ1EXX4</accession>
<feature type="transmembrane region" description="Helical" evidence="1">
    <location>
        <begin position="113"/>
        <end position="140"/>
    </location>
</feature>
<feature type="transmembrane region" description="Helical" evidence="1">
    <location>
        <begin position="364"/>
        <end position="383"/>
    </location>
</feature>
<feature type="transmembrane region" description="Helical" evidence="1">
    <location>
        <begin position="184"/>
        <end position="204"/>
    </location>
</feature>
<name>A0AAJ1EXX4_9ACTO</name>
<dbReference type="Gene3D" id="1.20.1250.20">
    <property type="entry name" value="MFS general substrate transporter like domains"/>
    <property type="match status" value="2"/>
</dbReference>
<dbReference type="Proteomes" id="UP001200537">
    <property type="component" value="Unassembled WGS sequence"/>
</dbReference>
<protein>
    <submittedName>
        <fullName evidence="2">MFS transporter</fullName>
    </submittedName>
</protein>
<sequence>MSTTETKTSRWPHFLSRGKIGSYLTVVMSGQIPYSSFEAFKGALLLPLCAMLGITEGQFGTLMGWIGIAMFLYVPGGWINNRFQIKHILIAWCGWRLVTYMILFLVPNLSFKVMIAIAISWAVWDAIGWPAVVNGVSFVTSDENSKGRGLAMGLLETIRRGSEMLMNLLVVGLIAWRPDNKETIMWIFAMAYALLLIPMIIALLKMVPSNAIAHEESHSDNLAALIGLGKVLMRPRVWLAGLAAMCVYWAYVHLIYASAPYMTIVFKASDGVSGAFGIFNTGLVGVFAGLVSGVVADYIFKSSTVMMGVSLTVTAIGAGLVYVLPVNESAMWISMILLMVMAIGVFMGKAVILAPVAELHLPAAINGSAMAVGSFLAYAPVFWANPWAGKIVEQANKASSMEAAAPLFGKLFLITILVSALGAACAFTLAFFNKKADNKEIEAAKLETE</sequence>
<feature type="transmembrane region" description="Helical" evidence="1">
    <location>
        <begin position="305"/>
        <end position="324"/>
    </location>
</feature>
<dbReference type="Pfam" id="PF07690">
    <property type="entry name" value="MFS_1"/>
    <property type="match status" value="1"/>
</dbReference>
<keyword evidence="1" id="KW-1133">Transmembrane helix</keyword>
<evidence type="ECO:0000256" key="1">
    <source>
        <dbReference type="SAM" id="Phobius"/>
    </source>
</evidence>
<reference evidence="2" key="1">
    <citation type="submission" date="2022-01" db="EMBL/GenBank/DDBJ databases">
        <title>Collection of gut derived symbiotic bacterial strains cultured from healthy donors.</title>
        <authorList>
            <person name="Lin H."/>
            <person name="Kohout C."/>
            <person name="Waligurski E."/>
            <person name="Pamer E.G."/>
        </authorList>
    </citation>
    <scope>NUCLEOTIDE SEQUENCE</scope>
    <source>
        <strain evidence="2">DFI.7.46</strain>
    </source>
</reference>
<dbReference type="AlphaFoldDB" id="A0AAJ1EXX4"/>
<evidence type="ECO:0000313" key="3">
    <source>
        <dbReference type="Proteomes" id="UP001200537"/>
    </source>
</evidence>
<gene>
    <name evidence="2" type="ORF">L0M99_05370</name>
</gene>
<feature type="transmembrane region" description="Helical" evidence="1">
    <location>
        <begin position="276"/>
        <end position="298"/>
    </location>
</feature>
<feature type="transmembrane region" description="Helical" evidence="1">
    <location>
        <begin position="330"/>
        <end position="352"/>
    </location>
</feature>